<accession>A0A8J5J971</accession>
<reference evidence="2" key="1">
    <citation type="journal article" date="2021" name="Sci. Adv.">
        <title>The American lobster genome reveals insights on longevity, neural, and immune adaptations.</title>
        <authorList>
            <person name="Polinski J.M."/>
            <person name="Zimin A.V."/>
            <person name="Clark K.F."/>
            <person name="Kohn A.B."/>
            <person name="Sadowski N."/>
            <person name="Timp W."/>
            <person name="Ptitsyn A."/>
            <person name="Khanna P."/>
            <person name="Romanova D.Y."/>
            <person name="Williams P."/>
            <person name="Greenwood S.J."/>
            <person name="Moroz L.L."/>
            <person name="Walt D.R."/>
            <person name="Bodnar A.G."/>
        </authorList>
    </citation>
    <scope>NUCLEOTIDE SEQUENCE</scope>
    <source>
        <strain evidence="2">GMGI-L3</strain>
    </source>
</reference>
<keyword evidence="3" id="KW-1185">Reference proteome</keyword>
<dbReference type="AlphaFoldDB" id="A0A8J5J971"/>
<dbReference type="EMBL" id="JAHLQT010047199">
    <property type="protein sequence ID" value="KAG7153329.1"/>
    <property type="molecule type" value="Genomic_DNA"/>
</dbReference>
<evidence type="ECO:0000313" key="3">
    <source>
        <dbReference type="Proteomes" id="UP000747542"/>
    </source>
</evidence>
<sequence>MCFIFPACGFPLTHHTYDASTCRNAMCTPSATISTTLPPYTASSTLPGHHHYQGTTTIRSHHFHHQVTNHTVPPPSPRNLSP</sequence>
<gene>
    <name evidence="2" type="ORF">Hamer_G010630</name>
</gene>
<evidence type="ECO:0000313" key="2">
    <source>
        <dbReference type="EMBL" id="KAG7153329.1"/>
    </source>
</evidence>
<feature type="compositionally biased region" description="Pro residues" evidence="1">
    <location>
        <begin position="72"/>
        <end position="82"/>
    </location>
</feature>
<proteinExistence type="predicted"/>
<feature type="region of interest" description="Disordered" evidence="1">
    <location>
        <begin position="44"/>
        <end position="82"/>
    </location>
</feature>
<dbReference type="Proteomes" id="UP000747542">
    <property type="component" value="Unassembled WGS sequence"/>
</dbReference>
<comment type="caution">
    <text evidence="2">The sequence shown here is derived from an EMBL/GenBank/DDBJ whole genome shotgun (WGS) entry which is preliminary data.</text>
</comment>
<evidence type="ECO:0000256" key="1">
    <source>
        <dbReference type="SAM" id="MobiDB-lite"/>
    </source>
</evidence>
<organism evidence="2 3">
    <name type="scientific">Homarus americanus</name>
    <name type="common">American lobster</name>
    <dbReference type="NCBI Taxonomy" id="6706"/>
    <lineage>
        <taxon>Eukaryota</taxon>
        <taxon>Metazoa</taxon>
        <taxon>Ecdysozoa</taxon>
        <taxon>Arthropoda</taxon>
        <taxon>Crustacea</taxon>
        <taxon>Multicrustacea</taxon>
        <taxon>Malacostraca</taxon>
        <taxon>Eumalacostraca</taxon>
        <taxon>Eucarida</taxon>
        <taxon>Decapoda</taxon>
        <taxon>Pleocyemata</taxon>
        <taxon>Astacidea</taxon>
        <taxon>Nephropoidea</taxon>
        <taxon>Nephropidae</taxon>
        <taxon>Homarus</taxon>
    </lineage>
</organism>
<name>A0A8J5J971_HOMAM</name>
<protein>
    <submittedName>
        <fullName evidence="2">Uncharacterized protein</fullName>
    </submittedName>
</protein>